<evidence type="ECO:0000313" key="1">
    <source>
        <dbReference type="EMBL" id="TWI78697.1"/>
    </source>
</evidence>
<dbReference type="RefSeq" id="WP_145347744.1">
    <property type="nucleotide sequence ID" value="NZ_SMLY01000040.1"/>
</dbReference>
<comment type="caution">
    <text evidence="1">The sequence shown here is derived from an EMBL/GenBank/DDBJ whole genome shotgun (WGS) entry which is preliminary data.</text>
</comment>
<dbReference type="EMBL" id="VLLF01000018">
    <property type="protein sequence ID" value="TWI78697.1"/>
    <property type="molecule type" value="Genomic_DNA"/>
</dbReference>
<evidence type="ECO:0000313" key="2">
    <source>
        <dbReference type="Proteomes" id="UP000320593"/>
    </source>
</evidence>
<keyword evidence="2" id="KW-1185">Reference proteome</keyword>
<protein>
    <submittedName>
        <fullName evidence="1">Uncharacterized protein</fullName>
    </submittedName>
</protein>
<gene>
    <name evidence="1" type="ORF">JM93_04415</name>
</gene>
<dbReference type="AlphaFoldDB" id="A0A562SBI4"/>
<reference evidence="1 2" key="1">
    <citation type="submission" date="2019-07" db="EMBL/GenBank/DDBJ databases">
        <title>Genomic Encyclopedia of Archaeal and Bacterial Type Strains, Phase II (KMG-II): from individual species to whole genera.</title>
        <authorList>
            <person name="Goeker M."/>
        </authorList>
    </citation>
    <scope>NUCLEOTIDE SEQUENCE [LARGE SCALE GENOMIC DNA]</scope>
    <source>
        <strain evidence="1 2">ATCC BAA-252</strain>
    </source>
</reference>
<name>A0A562SBI4_9HYPH</name>
<accession>A0A562SBI4</accession>
<organism evidence="1 2">
    <name type="scientific">Roseibium hamelinense</name>
    <dbReference type="NCBI Taxonomy" id="150831"/>
    <lineage>
        <taxon>Bacteria</taxon>
        <taxon>Pseudomonadati</taxon>
        <taxon>Pseudomonadota</taxon>
        <taxon>Alphaproteobacteria</taxon>
        <taxon>Hyphomicrobiales</taxon>
        <taxon>Stappiaceae</taxon>
        <taxon>Roseibium</taxon>
    </lineage>
</organism>
<proteinExistence type="predicted"/>
<sequence length="153" mass="16396">MSAFPGRLWEDGTGKGLLCRRNRGRGFGKLILVTVCAAILGVSQASTEATSTELTDSPADMALLRESDGQSSTLLSTFVGPDNALPLLSWLLCWGAPRKDGLPVIFSTDIDQTTMQRCDFRNITALGKTGEIRCVTLIPATDASDDRSGFSRP</sequence>
<dbReference type="Proteomes" id="UP000320593">
    <property type="component" value="Unassembled WGS sequence"/>
</dbReference>